<evidence type="ECO:0000313" key="2">
    <source>
        <dbReference type="Proteomes" id="UP000009168"/>
    </source>
</evidence>
<dbReference type="InParanoid" id="I7LXV5"/>
<dbReference type="GeneID" id="7828622"/>
<dbReference type="AlphaFoldDB" id="I7LXV5"/>
<dbReference type="RefSeq" id="XP_001026516.2">
    <property type="nucleotide sequence ID" value="XM_001026516.2"/>
</dbReference>
<keyword evidence="2" id="KW-1185">Reference proteome</keyword>
<name>I7LXV5_TETTS</name>
<dbReference type="EMBL" id="GG662299">
    <property type="protein sequence ID" value="EAS06271.2"/>
    <property type="molecule type" value="Genomic_DNA"/>
</dbReference>
<evidence type="ECO:0000313" key="1">
    <source>
        <dbReference type="EMBL" id="EAS06271.2"/>
    </source>
</evidence>
<accession>I7LXV5</accession>
<dbReference type="Pfam" id="PF14536">
    <property type="entry name" value="DUF4441"/>
    <property type="match status" value="1"/>
</dbReference>
<dbReference type="Proteomes" id="UP000009168">
    <property type="component" value="Unassembled WGS sequence"/>
</dbReference>
<gene>
    <name evidence="1" type="ORF">TTHERM_00328520</name>
</gene>
<dbReference type="KEGG" id="tet:TTHERM_00328520"/>
<protein>
    <submittedName>
        <fullName evidence="1">Uncharacterized protein</fullName>
    </submittedName>
</protein>
<proteinExistence type="predicted"/>
<organism evidence="1 2">
    <name type="scientific">Tetrahymena thermophila (strain SB210)</name>
    <dbReference type="NCBI Taxonomy" id="312017"/>
    <lineage>
        <taxon>Eukaryota</taxon>
        <taxon>Sar</taxon>
        <taxon>Alveolata</taxon>
        <taxon>Ciliophora</taxon>
        <taxon>Intramacronucleata</taxon>
        <taxon>Oligohymenophorea</taxon>
        <taxon>Hymenostomatida</taxon>
        <taxon>Tetrahymenina</taxon>
        <taxon>Tetrahymenidae</taxon>
        <taxon>Tetrahymena</taxon>
    </lineage>
</organism>
<dbReference type="InterPro" id="IPR028008">
    <property type="entry name" value="DUF4441"/>
</dbReference>
<reference evidence="2" key="1">
    <citation type="journal article" date="2006" name="PLoS Biol.">
        <title>Macronuclear genome sequence of the ciliate Tetrahymena thermophila, a model eukaryote.</title>
        <authorList>
            <person name="Eisen J.A."/>
            <person name="Coyne R.S."/>
            <person name="Wu M."/>
            <person name="Wu D."/>
            <person name="Thiagarajan M."/>
            <person name="Wortman J.R."/>
            <person name="Badger J.H."/>
            <person name="Ren Q."/>
            <person name="Amedeo P."/>
            <person name="Jones K.M."/>
            <person name="Tallon L.J."/>
            <person name="Delcher A.L."/>
            <person name="Salzberg S.L."/>
            <person name="Silva J.C."/>
            <person name="Haas B.J."/>
            <person name="Majoros W.H."/>
            <person name="Farzad M."/>
            <person name="Carlton J.M."/>
            <person name="Smith R.K. Jr."/>
            <person name="Garg J."/>
            <person name="Pearlman R.E."/>
            <person name="Karrer K.M."/>
            <person name="Sun L."/>
            <person name="Manning G."/>
            <person name="Elde N.C."/>
            <person name="Turkewitz A.P."/>
            <person name="Asai D.J."/>
            <person name="Wilkes D.E."/>
            <person name="Wang Y."/>
            <person name="Cai H."/>
            <person name="Collins K."/>
            <person name="Stewart B.A."/>
            <person name="Lee S.R."/>
            <person name="Wilamowska K."/>
            <person name="Weinberg Z."/>
            <person name="Ruzzo W.L."/>
            <person name="Wloga D."/>
            <person name="Gaertig J."/>
            <person name="Frankel J."/>
            <person name="Tsao C.-C."/>
            <person name="Gorovsky M.A."/>
            <person name="Keeling P.J."/>
            <person name="Waller R.F."/>
            <person name="Patron N.J."/>
            <person name="Cherry J.M."/>
            <person name="Stover N.A."/>
            <person name="Krieger C.J."/>
            <person name="del Toro C."/>
            <person name="Ryder H.F."/>
            <person name="Williamson S.C."/>
            <person name="Barbeau R.A."/>
            <person name="Hamilton E.P."/>
            <person name="Orias E."/>
        </authorList>
    </citation>
    <scope>NUCLEOTIDE SEQUENCE [LARGE SCALE GENOMIC DNA]</scope>
    <source>
        <strain evidence="2">SB210</strain>
    </source>
</reference>
<sequence>MKRVKYSPFKESENVSLGEIKKKFNRYMKIHSFNNSVIKYVLTHKYYKELFAQYYEDGSLEMWVNKSKVANKEMLRNWVNHLVQCIKNPSLLDQFTSNQPNTKSQNTLIENF</sequence>